<protein>
    <submittedName>
        <fullName evidence="1">FbpB family small basic protein</fullName>
    </submittedName>
</protein>
<dbReference type="InterPro" id="IPR025004">
    <property type="entry name" value="SenN/SenS"/>
</dbReference>
<dbReference type="Proteomes" id="UP001595387">
    <property type="component" value="Unassembled WGS sequence"/>
</dbReference>
<reference evidence="2" key="1">
    <citation type="journal article" date="2019" name="Int. J. Syst. Evol. Microbiol.">
        <title>The Global Catalogue of Microorganisms (GCM) 10K type strain sequencing project: providing services to taxonomists for standard genome sequencing and annotation.</title>
        <authorList>
            <consortium name="The Broad Institute Genomics Platform"/>
            <consortium name="The Broad Institute Genome Sequencing Center for Infectious Disease"/>
            <person name="Wu L."/>
            <person name="Ma J."/>
        </authorList>
    </citation>
    <scope>NUCLEOTIDE SEQUENCE [LARGE SCALE GENOMIC DNA]</scope>
    <source>
        <strain evidence="2">KCTC 13193</strain>
    </source>
</reference>
<organism evidence="1 2">
    <name type="scientific">Virgibacillus sediminis</name>
    <dbReference type="NCBI Taxonomy" id="202260"/>
    <lineage>
        <taxon>Bacteria</taxon>
        <taxon>Bacillati</taxon>
        <taxon>Bacillota</taxon>
        <taxon>Bacilli</taxon>
        <taxon>Bacillales</taxon>
        <taxon>Bacillaceae</taxon>
        <taxon>Virgibacillus</taxon>
    </lineage>
</organism>
<sequence length="42" mass="5104">MSFEELVQENRQQILNDRLLMDKLEEEVDNRMHLSSQKKQAE</sequence>
<evidence type="ECO:0000313" key="1">
    <source>
        <dbReference type="EMBL" id="MFC2946901.1"/>
    </source>
</evidence>
<evidence type="ECO:0000313" key="2">
    <source>
        <dbReference type="Proteomes" id="UP001595387"/>
    </source>
</evidence>
<accession>A0ABV7A1S2</accession>
<dbReference type="Pfam" id="PF13040">
    <property type="entry name" value="Fur_reg_FbpB"/>
    <property type="match status" value="1"/>
</dbReference>
<comment type="caution">
    <text evidence="1">The sequence shown here is derived from an EMBL/GenBank/DDBJ whole genome shotgun (WGS) entry which is preliminary data.</text>
</comment>
<proteinExistence type="predicted"/>
<dbReference type="EMBL" id="JBHRRZ010000001">
    <property type="protein sequence ID" value="MFC2946901.1"/>
    <property type="molecule type" value="Genomic_DNA"/>
</dbReference>
<dbReference type="RefSeq" id="WP_390301435.1">
    <property type="nucleotide sequence ID" value="NZ_JBHRRZ010000001.1"/>
</dbReference>
<keyword evidence="2" id="KW-1185">Reference proteome</keyword>
<name>A0ABV7A1S2_9BACI</name>
<gene>
    <name evidence="1" type="ORF">ACFODW_00785</name>
</gene>